<comment type="similarity">
    <text evidence="11">Belongs to the IPP isomerase type 2 family.</text>
</comment>
<dbReference type="InterPro" id="IPR013785">
    <property type="entry name" value="Aldolase_TIM"/>
</dbReference>
<comment type="function">
    <text evidence="11">Involved in the biosynthesis of isoprenoids. Catalyzes the 1,3-allylic rearrangement of the homoallylic substrate isopentenyl (IPP) to its allylic isomer, dimethylallyl diphosphate (DMAPP).</text>
</comment>
<dbReference type="PIRSF" id="PIRSF003314">
    <property type="entry name" value="IPP_isomerase"/>
    <property type="match status" value="1"/>
</dbReference>
<evidence type="ECO:0000256" key="3">
    <source>
        <dbReference type="ARBA" id="ARBA00022630"/>
    </source>
</evidence>
<dbReference type="AlphaFoldDB" id="A0A267HU87"/>
<dbReference type="SUPFAM" id="SSF51395">
    <property type="entry name" value="FMN-linked oxidoreductases"/>
    <property type="match status" value="1"/>
</dbReference>
<keyword evidence="14" id="KW-1185">Reference proteome</keyword>
<comment type="cofactor">
    <cofactor evidence="1 11">
        <name>FMN</name>
        <dbReference type="ChEBI" id="CHEBI:58210"/>
    </cofactor>
</comment>
<accession>A0A267HU87</accession>
<feature type="binding site" evidence="11">
    <location>
        <begin position="277"/>
        <end position="278"/>
    </location>
    <ligand>
        <name>FMN</name>
        <dbReference type="ChEBI" id="CHEBI:58210"/>
    </ligand>
</feature>
<dbReference type="RefSeq" id="WP_095006590.1">
    <property type="nucleotide sequence ID" value="NZ_LHUG01000005.1"/>
</dbReference>
<comment type="cofactor">
    <cofactor evidence="11">
        <name>NADPH</name>
        <dbReference type="ChEBI" id="CHEBI:57783"/>
    </cofactor>
</comment>
<keyword evidence="3 11" id="KW-0285">Flavoprotein</keyword>
<comment type="caution">
    <text evidence="13">The sequence shown here is derived from an EMBL/GenBank/DDBJ whole genome shotgun (WGS) entry which is preliminary data.</text>
</comment>
<feature type="binding site" evidence="11">
    <location>
        <position position="89"/>
    </location>
    <ligand>
        <name>FMN</name>
        <dbReference type="ChEBI" id="CHEBI:58210"/>
    </ligand>
</feature>
<dbReference type="GO" id="GO:0000287">
    <property type="term" value="F:magnesium ion binding"/>
    <property type="evidence" value="ECO:0007669"/>
    <property type="project" value="UniProtKB-UniRule"/>
</dbReference>
<keyword evidence="5 11" id="KW-0479">Metal-binding</keyword>
<keyword evidence="9 11" id="KW-0413">Isomerase</keyword>
<keyword evidence="7 11" id="KW-0521">NADP</keyword>
<dbReference type="Gene3D" id="3.20.20.70">
    <property type="entry name" value="Aldolase class I"/>
    <property type="match status" value="1"/>
</dbReference>
<dbReference type="GO" id="GO:0004452">
    <property type="term" value="F:isopentenyl-diphosphate delta-isomerase activity"/>
    <property type="evidence" value="ECO:0007669"/>
    <property type="project" value="UniProtKB-UniRule"/>
</dbReference>
<comment type="subcellular location">
    <subcellularLocation>
        <location evidence="11">Cytoplasm</location>
    </subcellularLocation>
</comment>
<evidence type="ECO:0000313" key="14">
    <source>
        <dbReference type="Proteomes" id="UP000216797"/>
    </source>
</evidence>
<evidence type="ECO:0000259" key="12">
    <source>
        <dbReference type="Pfam" id="PF01070"/>
    </source>
</evidence>
<dbReference type="GO" id="GO:0016491">
    <property type="term" value="F:oxidoreductase activity"/>
    <property type="evidence" value="ECO:0007669"/>
    <property type="project" value="InterPro"/>
</dbReference>
<comment type="subunit">
    <text evidence="10 11">Homooctamer. Dimer of tetramers.</text>
</comment>
<sequence>MNRKDEHIRLAKAFHKEKSNDFDAIRLIHNPLPQIATNDVSLQTAVLDHEEAFPFFINAMTGGSQKSQQINHDLALIAKECNLMMATGSVTATLKDESVQDSFKIVRKVNPDGFFLANIGAHNDLENAQRAVELFGANALQIHLNAPQELVMPEGDRAFGDWLDNIAEIIAKLDVPVVVKEVGFGMTRETMLQLISVGVQTIDVSGQGGTSFTQIENARRPKREMAYLSEFGQSTAISLLEAAQVTRSFEVIASGGIRNAFDIFKSLILGADTVGISATILNQLLSHGVDATIAMIESWQEDLILLYTMVGKKNTHALETVPVIFTDEVWQWCQARGIDVRKYAIRGQNEIPFRF</sequence>
<evidence type="ECO:0000256" key="6">
    <source>
        <dbReference type="ARBA" id="ARBA00022842"/>
    </source>
</evidence>
<name>A0A267HU87_9ENTE</name>
<evidence type="ECO:0000256" key="11">
    <source>
        <dbReference type="HAMAP-Rule" id="MF_00354"/>
    </source>
</evidence>
<dbReference type="EC" id="5.3.3.2" evidence="11"/>
<dbReference type="PANTHER" id="PTHR43665:SF1">
    <property type="entry name" value="ISOPENTENYL-DIPHOSPHATE DELTA-ISOMERASE"/>
    <property type="match status" value="1"/>
</dbReference>
<feature type="binding site" evidence="11">
    <location>
        <begin position="59"/>
        <end position="61"/>
    </location>
    <ligand>
        <name>FMN</name>
        <dbReference type="ChEBI" id="CHEBI:58210"/>
    </ligand>
</feature>
<evidence type="ECO:0000256" key="5">
    <source>
        <dbReference type="ARBA" id="ARBA00022723"/>
    </source>
</evidence>
<evidence type="ECO:0000313" key="13">
    <source>
        <dbReference type="EMBL" id="PAB01053.1"/>
    </source>
</evidence>
<comment type="cofactor">
    <cofactor evidence="11">
        <name>Mg(2+)</name>
        <dbReference type="ChEBI" id="CHEBI:18420"/>
    </cofactor>
</comment>
<evidence type="ECO:0000256" key="2">
    <source>
        <dbReference type="ARBA" id="ARBA00022490"/>
    </source>
</evidence>
<dbReference type="Pfam" id="PF01070">
    <property type="entry name" value="FMN_dh"/>
    <property type="match status" value="1"/>
</dbReference>
<reference evidence="13 14" key="1">
    <citation type="submission" date="2015-08" db="EMBL/GenBank/DDBJ databases">
        <title>Enterococcus genome sequence.</title>
        <authorList>
            <person name="Acedo J.Z."/>
            <person name="Vederas J.C."/>
        </authorList>
    </citation>
    <scope>NUCLEOTIDE SEQUENCE [LARGE SCALE GENOMIC DNA]</scope>
    <source>
        <strain evidence="13 14">49</strain>
    </source>
</reference>
<keyword evidence="4 11" id="KW-0288">FMN</keyword>
<dbReference type="CDD" id="cd02811">
    <property type="entry name" value="IDI-2_FMN"/>
    <property type="match status" value="1"/>
</dbReference>
<dbReference type="GO" id="GO:0005737">
    <property type="term" value="C:cytoplasm"/>
    <property type="evidence" value="ECO:0007669"/>
    <property type="project" value="UniProtKB-SubCell"/>
</dbReference>
<feature type="binding site" evidence="11">
    <location>
        <begin position="256"/>
        <end position="258"/>
    </location>
    <ligand>
        <name>FMN</name>
        <dbReference type="ChEBI" id="CHEBI:58210"/>
    </ligand>
</feature>
<feature type="binding site" evidence="11">
    <location>
        <position position="210"/>
    </location>
    <ligand>
        <name>FMN</name>
        <dbReference type="ChEBI" id="CHEBI:58210"/>
    </ligand>
</feature>
<comment type="catalytic activity">
    <reaction evidence="11">
        <text>isopentenyl diphosphate = dimethylallyl diphosphate</text>
        <dbReference type="Rhea" id="RHEA:23284"/>
        <dbReference type="ChEBI" id="CHEBI:57623"/>
        <dbReference type="ChEBI" id="CHEBI:128769"/>
        <dbReference type="EC" id="5.3.3.2"/>
    </reaction>
</comment>
<comment type="caution">
    <text evidence="11">Lacks conserved residue(s) required for the propagation of feature annotation.</text>
</comment>
<keyword evidence="8 11" id="KW-0414">Isoprene biosynthesis</keyword>
<keyword evidence="2 11" id="KW-0963">Cytoplasm</keyword>
<keyword evidence="6 11" id="KW-0460">Magnesium</keyword>
<feature type="binding site" evidence="11">
    <location>
        <position position="180"/>
    </location>
    <ligand>
        <name>FMN</name>
        <dbReference type="ChEBI" id="CHEBI:58210"/>
    </ligand>
</feature>
<evidence type="ECO:0000256" key="1">
    <source>
        <dbReference type="ARBA" id="ARBA00001917"/>
    </source>
</evidence>
<feature type="binding site" evidence="11">
    <location>
        <position position="205"/>
    </location>
    <ligand>
        <name>FMN</name>
        <dbReference type="ChEBI" id="CHEBI:58210"/>
    </ligand>
</feature>
<evidence type="ECO:0000256" key="4">
    <source>
        <dbReference type="ARBA" id="ARBA00022643"/>
    </source>
</evidence>
<protein>
    <recommendedName>
        <fullName evidence="11">Isopentenyl-diphosphate delta-isomerase</fullName>
        <shortName evidence="11">IPP isomerase</shortName>
        <ecNumber evidence="11">5.3.3.2</ecNumber>
    </recommendedName>
    <alternativeName>
        <fullName evidence="11">Isopentenyl diphosphate:dimethylallyl diphosphate isomerase</fullName>
    </alternativeName>
    <alternativeName>
        <fullName evidence="11">Isopentenyl pyrophosphate isomerase</fullName>
    </alternativeName>
    <alternativeName>
        <fullName evidence="11">Type 2 isopentenyl diphosphate isomerase</fullName>
        <shortName evidence="11">IDI-2</shortName>
    </alternativeName>
</protein>
<feature type="binding site" evidence="11">
    <location>
        <position position="118"/>
    </location>
    <ligand>
        <name>FMN</name>
        <dbReference type="ChEBI" id="CHEBI:58210"/>
    </ligand>
</feature>
<dbReference type="InterPro" id="IPR000262">
    <property type="entry name" value="FMN-dep_DH"/>
</dbReference>
<dbReference type="EMBL" id="LHUG01000005">
    <property type="protein sequence ID" value="PAB01053.1"/>
    <property type="molecule type" value="Genomic_DNA"/>
</dbReference>
<evidence type="ECO:0000256" key="7">
    <source>
        <dbReference type="ARBA" id="ARBA00022857"/>
    </source>
</evidence>
<feature type="binding site" evidence="11">
    <location>
        <begin position="3"/>
        <end position="4"/>
    </location>
    <ligand>
        <name>substrate</name>
    </ligand>
</feature>
<dbReference type="HAMAP" id="MF_00354">
    <property type="entry name" value="Idi_2"/>
    <property type="match status" value="1"/>
</dbReference>
<dbReference type="InterPro" id="IPR011179">
    <property type="entry name" value="IPdP_isomerase"/>
</dbReference>
<evidence type="ECO:0000256" key="8">
    <source>
        <dbReference type="ARBA" id="ARBA00023229"/>
    </source>
</evidence>
<feature type="domain" description="FMN-dependent dehydrogenase" evidence="12">
    <location>
        <begin position="161"/>
        <end position="319"/>
    </location>
</feature>
<dbReference type="GO" id="GO:0010181">
    <property type="term" value="F:FMN binding"/>
    <property type="evidence" value="ECO:0007669"/>
    <property type="project" value="UniProtKB-UniRule"/>
</dbReference>
<organism evidence="13 14">
    <name type="scientific">Enterococcus canintestini</name>
    <dbReference type="NCBI Taxonomy" id="317010"/>
    <lineage>
        <taxon>Bacteria</taxon>
        <taxon>Bacillati</taxon>
        <taxon>Bacillota</taxon>
        <taxon>Bacilli</taxon>
        <taxon>Lactobacillales</taxon>
        <taxon>Enterococcaceae</taxon>
        <taxon>Enterococcus</taxon>
    </lineage>
</organism>
<dbReference type="Proteomes" id="UP000216797">
    <property type="component" value="Unassembled WGS sequence"/>
</dbReference>
<feature type="binding site" evidence="11">
    <location>
        <position position="148"/>
    </location>
    <ligand>
        <name>substrate</name>
    </ligand>
</feature>
<dbReference type="GO" id="GO:0070402">
    <property type="term" value="F:NADPH binding"/>
    <property type="evidence" value="ECO:0007669"/>
    <property type="project" value="UniProtKB-UniRule"/>
</dbReference>
<evidence type="ECO:0000256" key="9">
    <source>
        <dbReference type="ARBA" id="ARBA00023235"/>
    </source>
</evidence>
<proteinExistence type="inferred from homology"/>
<dbReference type="GO" id="GO:0008299">
    <property type="term" value="P:isoprenoid biosynthetic process"/>
    <property type="evidence" value="ECO:0007669"/>
    <property type="project" value="UniProtKB-UniRule"/>
</dbReference>
<dbReference type="NCBIfam" id="TIGR02151">
    <property type="entry name" value="IPP_isom_2"/>
    <property type="match status" value="1"/>
</dbReference>
<feature type="binding site" evidence="11">
    <location>
        <position position="149"/>
    </location>
    <ligand>
        <name>Mg(2+)</name>
        <dbReference type="ChEBI" id="CHEBI:18420"/>
    </ligand>
</feature>
<dbReference type="PANTHER" id="PTHR43665">
    <property type="entry name" value="ISOPENTENYL-DIPHOSPHATE DELTA-ISOMERASE"/>
    <property type="match status" value="1"/>
</dbReference>
<evidence type="ECO:0000256" key="10">
    <source>
        <dbReference type="ARBA" id="ARBA00025810"/>
    </source>
</evidence>
<gene>
    <name evidence="11" type="primary">fni</name>
    <name evidence="13" type="ORF">AKL21_07285</name>
</gene>